<feature type="transmembrane region" description="Helical" evidence="1">
    <location>
        <begin position="104"/>
        <end position="124"/>
    </location>
</feature>
<feature type="transmembrane region" description="Helical" evidence="1">
    <location>
        <begin position="12"/>
        <end position="34"/>
    </location>
</feature>
<feature type="transmembrane region" description="Helical" evidence="1">
    <location>
        <begin position="46"/>
        <end position="64"/>
    </location>
</feature>
<dbReference type="RefSeq" id="WP_072977841.1">
    <property type="nucleotide sequence ID" value="NZ_FQTY01000024.1"/>
</dbReference>
<name>A0A1M4ZEK3_9FIRM</name>
<dbReference type="Pfam" id="PF12670">
    <property type="entry name" value="DUF3792"/>
    <property type="match status" value="1"/>
</dbReference>
<dbReference type="STRING" id="1123404.SAMN02745784_03025"/>
<keyword evidence="1" id="KW-0472">Membrane</keyword>
<gene>
    <name evidence="2" type="ORF">SAMN02745784_03025</name>
</gene>
<accession>A0A1M4ZEK3</accession>
<proteinExistence type="predicted"/>
<protein>
    <submittedName>
        <fullName evidence="2">Putative membrane protein, TIGR04086 family</fullName>
    </submittedName>
</protein>
<dbReference type="AlphaFoldDB" id="A0A1M4ZEK3"/>
<keyword evidence="1" id="KW-1133">Transmembrane helix</keyword>
<dbReference type="InterPro" id="IPR023804">
    <property type="entry name" value="DUF3792_TM"/>
</dbReference>
<dbReference type="NCBIfam" id="TIGR04086">
    <property type="entry name" value="TIGR04086_membr"/>
    <property type="match status" value="1"/>
</dbReference>
<sequence length="125" mass="13761">MKTKNLDRGIHLLRGLLLAYIITCILILFFSLLLTYSSLKENKMPLMNTVIMMLSIIVGSIYVSKGIKEKGWINGGIVGIVYYSILIILNLIFLKSLKLDIFSISKLALACITGIIGGIIGINIS</sequence>
<dbReference type="GeneID" id="90995257"/>
<organism evidence="2 3">
    <name type="scientific">Tissierella praeacuta DSM 18095</name>
    <dbReference type="NCBI Taxonomy" id="1123404"/>
    <lineage>
        <taxon>Bacteria</taxon>
        <taxon>Bacillati</taxon>
        <taxon>Bacillota</taxon>
        <taxon>Tissierellia</taxon>
        <taxon>Tissierellales</taxon>
        <taxon>Tissierellaceae</taxon>
        <taxon>Tissierella</taxon>
    </lineage>
</organism>
<evidence type="ECO:0000313" key="3">
    <source>
        <dbReference type="Proteomes" id="UP000184114"/>
    </source>
</evidence>
<keyword evidence="3" id="KW-1185">Reference proteome</keyword>
<evidence type="ECO:0000313" key="2">
    <source>
        <dbReference type="EMBL" id="SHF16489.1"/>
    </source>
</evidence>
<evidence type="ECO:0000256" key="1">
    <source>
        <dbReference type="SAM" id="Phobius"/>
    </source>
</evidence>
<reference evidence="3" key="1">
    <citation type="submission" date="2016-11" db="EMBL/GenBank/DDBJ databases">
        <authorList>
            <person name="Varghese N."/>
            <person name="Submissions S."/>
        </authorList>
    </citation>
    <scope>NUCLEOTIDE SEQUENCE [LARGE SCALE GENOMIC DNA]</scope>
    <source>
        <strain evidence="3">DSM 18095</strain>
    </source>
</reference>
<keyword evidence="1" id="KW-0812">Transmembrane</keyword>
<feature type="transmembrane region" description="Helical" evidence="1">
    <location>
        <begin position="71"/>
        <end position="92"/>
    </location>
</feature>
<dbReference type="Proteomes" id="UP000184114">
    <property type="component" value="Unassembled WGS sequence"/>
</dbReference>
<dbReference type="EMBL" id="FQTY01000024">
    <property type="protein sequence ID" value="SHF16489.1"/>
    <property type="molecule type" value="Genomic_DNA"/>
</dbReference>